<proteinExistence type="predicted"/>
<evidence type="ECO:0000313" key="2">
    <source>
        <dbReference type="EMBL" id="BDB97161.1"/>
    </source>
</evidence>
<accession>A0AAQ4CMY0</accession>
<dbReference type="KEGG" id="scas:SACC_01780"/>
<feature type="region of interest" description="Disordered" evidence="1">
    <location>
        <begin position="1"/>
        <end position="30"/>
    </location>
</feature>
<dbReference type="EMBL" id="AP025226">
    <property type="protein sequence ID" value="BDB97161.1"/>
    <property type="molecule type" value="Genomic_DNA"/>
</dbReference>
<sequence length="30" mass="4000">MILEEEWDEEWDEELEEEWEEEDLLEEEEW</sequence>
<keyword evidence="3" id="KW-1185">Reference proteome</keyword>
<name>A0AAQ4CMY0_9CREN</name>
<evidence type="ECO:0000256" key="1">
    <source>
        <dbReference type="SAM" id="MobiDB-lite"/>
    </source>
</evidence>
<gene>
    <name evidence="2" type="ORF">SACC_01780</name>
</gene>
<protein>
    <submittedName>
        <fullName evidence="2">Uncharacterized protein</fullName>
    </submittedName>
</protein>
<dbReference type="AlphaFoldDB" id="A0AAQ4CMY0"/>
<organism evidence="2 3">
    <name type="scientific">Saccharolobus caldissimus</name>
    <dbReference type="NCBI Taxonomy" id="1702097"/>
    <lineage>
        <taxon>Archaea</taxon>
        <taxon>Thermoproteota</taxon>
        <taxon>Thermoprotei</taxon>
        <taxon>Sulfolobales</taxon>
        <taxon>Sulfolobaceae</taxon>
        <taxon>Saccharolobus</taxon>
    </lineage>
</organism>
<reference evidence="2 3" key="1">
    <citation type="journal article" date="2022" name="Microbiol. Resour. Announc.">
        <title>Complete Genome Sequence of the Hyperthermophilic and Acidophilic Archaeon Saccharolobus caldissimus Strain HS-3T.</title>
        <authorList>
            <person name="Sakai H.D."/>
            <person name="Kurosawa N."/>
        </authorList>
    </citation>
    <scope>NUCLEOTIDE SEQUENCE [LARGE SCALE GENOMIC DNA]</scope>
    <source>
        <strain evidence="2 3">JCM32116</strain>
    </source>
</reference>
<evidence type="ECO:0000313" key="3">
    <source>
        <dbReference type="Proteomes" id="UP001319921"/>
    </source>
</evidence>
<dbReference type="Proteomes" id="UP001319921">
    <property type="component" value="Chromosome"/>
</dbReference>